<proteinExistence type="inferred from homology"/>
<dbReference type="OrthoDB" id="420651at2"/>
<dbReference type="SMART" id="SM00849">
    <property type="entry name" value="Lactamase_B"/>
    <property type="match status" value="1"/>
</dbReference>
<dbReference type="RefSeq" id="WP_006745989.1">
    <property type="nucleotide sequence ID" value="NZ_CP007029.1"/>
</dbReference>
<dbReference type="GO" id="GO:0017001">
    <property type="term" value="P:antibiotic catabolic process"/>
    <property type="evidence" value="ECO:0007669"/>
    <property type="project" value="UniProtKB-ARBA"/>
</dbReference>
<accession>W0DGC8</accession>
<comment type="similarity">
    <text evidence="1">Belongs to the metallo-beta-lactamase superfamily. Class-B beta-lactamase family.</text>
</comment>
<dbReference type="InterPro" id="IPR001279">
    <property type="entry name" value="Metallo-B-lactamas"/>
</dbReference>
<dbReference type="AlphaFoldDB" id="W0DGC8"/>
<evidence type="ECO:0000313" key="4">
    <source>
        <dbReference type="EMBL" id="AHE97421.1"/>
    </source>
</evidence>
<dbReference type="HOGENOM" id="CLU_056342_0_1_6"/>
<dbReference type="Proteomes" id="UP000005289">
    <property type="component" value="Chromosome"/>
</dbReference>
<gene>
    <name evidence="4" type="ORF">THITH_03040</name>
</gene>
<feature type="signal peptide" evidence="2">
    <location>
        <begin position="1"/>
        <end position="26"/>
    </location>
</feature>
<keyword evidence="5" id="KW-1185">Reference proteome</keyword>
<dbReference type="KEGG" id="tti:THITH_03040"/>
<name>W0DGC8_9GAMM</name>
<organism evidence="4 5">
    <name type="scientific">Thioalkalivibrio paradoxus ARh 1</name>
    <dbReference type="NCBI Taxonomy" id="713585"/>
    <lineage>
        <taxon>Bacteria</taxon>
        <taxon>Pseudomonadati</taxon>
        <taxon>Pseudomonadota</taxon>
        <taxon>Gammaproteobacteria</taxon>
        <taxon>Chromatiales</taxon>
        <taxon>Ectothiorhodospiraceae</taxon>
        <taxon>Thioalkalivibrio</taxon>
    </lineage>
</organism>
<evidence type="ECO:0000256" key="2">
    <source>
        <dbReference type="SAM" id="SignalP"/>
    </source>
</evidence>
<keyword evidence="2" id="KW-0732">Signal</keyword>
<sequence>MHRRLAALSAAAAVVLLVLTTAAAQADADRPIDEILEPIQLTDRVYYFYGSIEARTPVNLGMNNNVGFVVTDAGVVLIDSGPGYQVAAMIAEAVASVTDQPITHVINLGSQDHRWLGNGWFLEHGAEIIALQRTAETQERFAATHLDRLTRTLGEEAMAGTEPVTAPDPVGADRHTFEIGGVQFELIFVANAHFPGDSMLHLPNEDVVFTGDVVYTERMLGIHPQSDPVGKLESFRRLEELDPGIVVPGHGAATDLATARRDTGDYLEFVIHEVRAGLDDWETLDDTVARIAEPPQFQHLRHYDDWHRVNVNRTYLFLEAAL</sequence>
<dbReference type="PANTHER" id="PTHR42951">
    <property type="entry name" value="METALLO-BETA-LACTAMASE DOMAIN-CONTAINING"/>
    <property type="match status" value="1"/>
</dbReference>
<dbReference type="Pfam" id="PF00753">
    <property type="entry name" value="Lactamase_B"/>
    <property type="match status" value="1"/>
</dbReference>
<feature type="chain" id="PRO_5004787002" evidence="2">
    <location>
        <begin position="27"/>
        <end position="322"/>
    </location>
</feature>
<dbReference type="CDD" id="cd16282">
    <property type="entry name" value="metallo-hydrolase-like_MBL-fold"/>
    <property type="match status" value="1"/>
</dbReference>
<evidence type="ECO:0000256" key="1">
    <source>
        <dbReference type="ARBA" id="ARBA00005250"/>
    </source>
</evidence>
<protein>
    <submittedName>
        <fullName evidence="4">Beta-lactamase</fullName>
    </submittedName>
</protein>
<dbReference type="InterPro" id="IPR036866">
    <property type="entry name" value="RibonucZ/Hydroxyglut_hydro"/>
</dbReference>
<dbReference type="STRING" id="713585.THITH_03040"/>
<feature type="domain" description="Metallo-beta-lactamase" evidence="3">
    <location>
        <begin position="63"/>
        <end position="250"/>
    </location>
</feature>
<dbReference type="InterPro" id="IPR050855">
    <property type="entry name" value="NDM-1-like"/>
</dbReference>
<dbReference type="PANTHER" id="PTHR42951:SF4">
    <property type="entry name" value="ACYL-COENZYME A THIOESTERASE MBLAC2"/>
    <property type="match status" value="1"/>
</dbReference>
<reference evidence="4 5" key="1">
    <citation type="submission" date="2013-12" db="EMBL/GenBank/DDBJ databases">
        <authorList>
            <consortium name="DOE Joint Genome Institute"/>
            <person name="Muyzer G."/>
            <person name="Huntemann M."/>
            <person name="Han J."/>
            <person name="Chen A."/>
            <person name="Kyrpides N."/>
            <person name="Mavromatis K."/>
            <person name="Markowitz V."/>
            <person name="Palaniappan K."/>
            <person name="Ivanova N."/>
            <person name="Schaumberg A."/>
            <person name="Pati A."/>
            <person name="Liolios K."/>
            <person name="Nordberg H.P."/>
            <person name="Cantor M.N."/>
            <person name="Hua S.X."/>
            <person name="Woyke T."/>
        </authorList>
    </citation>
    <scope>NUCLEOTIDE SEQUENCE [LARGE SCALE GENOMIC DNA]</scope>
    <source>
        <strain evidence="4 5">ARh 1</strain>
    </source>
</reference>
<dbReference type="SUPFAM" id="SSF56281">
    <property type="entry name" value="Metallo-hydrolase/oxidoreductase"/>
    <property type="match status" value="1"/>
</dbReference>
<evidence type="ECO:0000259" key="3">
    <source>
        <dbReference type="SMART" id="SM00849"/>
    </source>
</evidence>
<dbReference type="Gene3D" id="3.60.15.10">
    <property type="entry name" value="Ribonuclease Z/Hydroxyacylglutathione hydrolase-like"/>
    <property type="match status" value="1"/>
</dbReference>
<evidence type="ECO:0000313" key="5">
    <source>
        <dbReference type="Proteomes" id="UP000005289"/>
    </source>
</evidence>
<dbReference type="EMBL" id="CP007029">
    <property type="protein sequence ID" value="AHE97421.1"/>
    <property type="molecule type" value="Genomic_DNA"/>
</dbReference>